<keyword evidence="3" id="KW-1185">Reference proteome</keyword>
<gene>
    <name evidence="2" type="ORF">Ddye_007021</name>
</gene>
<organism evidence="2 3">
    <name type="scientific">Dipteronia dyeriana</name>
    <dbReference type="NCBI Taxonomy" id="168575"/>
    <lineage>
        <taxon>Eukaryota</taxon>
        <taxon>Viridiplantae</taxon>
        <taxon>Streptophyta</taxon>
        <taxon>Embryophyta</taxon>
        <taxon>Tracheophyta</taxon>
        <taxon>Spermatophyta</taxon>
        <taxon>Magnoliopsida</taxon>
        <taxon>eudicotyledons</taxon>
        <taxon>Gunneridae</taxon>
        <taxon>Pentapetalae</taxon>
        <taxon>rosids</taxon>
        <taxon>malvids</taxon>
        <taxon>Sapindales</taxon>
        <taxon>Sapindaceae</taxon>
        <taxon>Hippocastanoideae</taxon>
        <taxon>Acereae</taxon>
        <taxon>Dipteronia</taxon>
    </lineage>
</organism>
<evidence type="ECO:0000313" key="3">
    <source>
        <dbReference type="Proteomes" id="UP001280121"/>
    </source>
</evidence>
<name>A0AAD9XK65_9ROSI</name>
<accession>A0AAD9XK65</accession>
<dbReference type="EMBL" id="JANJYI010000002">
    <property type="protein sequence ID" value="KAK2660488.1"/>
    <property type="molecule type" value="Genomic_DNA"/>
</dbReference>
<sequence length="181" mass="20528">MDIFEIVVYYESKMFELGTCDVDHVSLITLLHTMSGHEEVPKYEYCVWVLLPWCSEREEVTSDSDLIDVFTLFSNHKEKKISFEIEKKAYIPLAPTASSNILNPHPRFMIHNQDLGFSDFENNLFNYEGDNEDANSVSGDSEEVTEVDSVRPHGGLDEDDLGLYGDSNEVSEVDRGMTMAG</sequence>
<proteinExistence type="predicted"/>
<dbReference type="Proteomes" id="UP001280121">
    <property type="component" value="Unassembled WGS sequence"/>
</dbReference>
<reference evidence="2" key="1">
    <citation type="journal article" date="2023" name="Plant J.">
        <title>Genome sequences and population genomics provide insights into the demographic history, inbreeding, and mutation load of two 'living fossil' tree species of Dipteronia.</title>
        <authorList>
            <person name="Feng Y."/>
            <person name="Comes H.P."/>
            <person name="Chen J."/>
            <person name="Zhu S."/>
            <person name="Lu R."/>
            <person name="Zhang X."/>
            <person name="Li P."/>
            <person name="Qiu J."/>
            <person name="Olsen K.M."/>
            <person name="Qiu Y."/>
        </authorList>
    </citation>
    <scope>NUCLEOTIDE SEQUENCE</scope>
    <source>
        <strain evidence="2">KIB01</strain>
    </source>
</reference>
<comment type="caution">
    <text evidence="2">The sequence shown here is derived from an EMBL/GenBank/DDBJ whole genome shotgun (WGS) entry which is preliminary data.</text>
</comment>
<protein>
    <submittedName>
        <fullName evidence="2">Uncharacterized protein</fullName>
    </submittedName>
</protein>
<feature type="region of interest" description="Disordered" evidence="1">
    <location>
        <begin position="129"/>
        <end position="181"/>
    </location>
</feature>
<evidence type="ECO:0000256" key="1">
    <source>
        <dbReference type="SAM" id="MobiDB-lite"/>
    </source>
</evidence>
<evidence type="ECO:0000313" key="2">
    <source>
        <dbReference type="EMBL" id="KAK2660488.1"/>
    </source>
</evidence>
<dbReference type="AlphaFoldDB" id="A0AAD9XK65"/>